<evidence type="ECO:0000259" key="3">
    <source>
        <dbReference type="Pfam" id="PF00501"/>
    </source>
</evidence>
<dbReference type="NCBIfam" id="NF004837">
    <property type="entry name" value="PRK06187.1"/>
    <property type="match status" value="1"/>
</dbReference>
<keyword evidence="2 5" id="KW-0436">Ligase</keyword>
<dbReference type="Pfam" id="PF13193">
    <property type="entry name" value="AMP-binding_C"/>
    <property type="match status" value="1"/>
</dbReference>
<organism evidence="5 6">
    <name type="scientific">Streptomyces buecherae</name>
    <dbReference type="NCBI Taxonomy" id="2763006"/>
    <lineage>
        <taxon>Bacteria</taxon>
        <taxon>Bacillati</taxon>
        <taxon>Actinomycetota</taxon>
        <taxon>Actinomycetes</taxon>
        <taxon>Kitasatosporales</taxon>
        <taxon>Streptomycetaceae</taxon>
        <taxon>Streptomyces</taxon>
    </lineage>
</organism>
<evidence type="ECO:0000313" key="6">
    <source>
        <dbReference type="Proteomes" id="UP000509303"/>
    </source>
</evidence>
<dbReference type="SUPFAM" id="SSF56801">
    <property type="entry name" value="Acetyl-CoA synthetase-like"/>
    <property type="match status" value="1"/>
</dbReference>
<evidence type="ECO:0000259" key="4">
    <source>
        <dbReference type="Pfam" id="PF13193"/>
    </source>
</evidence>
<name>A0A7H8N6H2_9ACTN</name>
<protein>
    <submittedName>
        <fullName evidence="5">Long-chain-fatty-acid--CoA ligase</fullName>
    </submittedName>
</protein>
<dbReference type="Pfam" id="PF00501">
    <property type="entry name" value="AMP-binding"/>
    <property type="match status" value="1"/>
</dbReference>
<reference evidence="5 6" key="1">
    <citation type="submission" date="2020-06" db="EMBL/GenBank/DDBJ databases">
        <title>Genome mining for natural products.</title>
        <authorList>
            <person name="Zhang B."/>
            <person name="Shi J."/>
            <person name="Ge H."/>
        </authorList>
    </citation>
    <scope>NUCLEOTIDE SEQUENCE [LARGE SCALE GENOMIC DNA]</scope>
    <source>
        <strain evidence="5 6">NA00687</strain>
    </source>
</reference>
<dbReference type="InterPro" id="IPR045851">
    <property type="entry name" value="AMP-bd_C_sf"/>
</dbReference>
<evidence type="ECO:0000256" key="1">
    <source>
        <dbReference type="ARBA" id="ARBA00006432"/>
    </source>
</evidence>
<dbReference type="Gene3D" id="3.30.300.30">
    <property type="match status" value="1"/>
</dbReference>
<dbReference type="RefSeq" id="WP_176161661.1">
    <property type="nucleotide sequence ID" value="NZ_CP054929.1"/>
</dbReference>
<dbReference type="InterPro" id="IPR000873">
    <property type="entry name" value="AMP-dep_synth/lig_dom"/>
</dbReference>
<dbReference type="InterPro" id="IPR020845">
    <property type="entry name" value="AMP-binding_CS"/>
</dbReference>
<feature type="domain" description="AMP-binding enzyme C-terminal" evidence="4">
    <location>
        <begin position="468"/>
        <end position="543"/>
    </location>
</feature>
<dbReference type="InterPro" id="IPR042099">
    <property type="entry name" value="ANL_N_sf"/>
</dbReference>
<evidence type="ECO:0000313" key="5">
    <source>
        <dbReference type="EMBL" id="QKW49926.1"/>
    </source>
</evidence>
<dbReference type="Proteomes" id="UP000509303">
    <property type="component" value="Chromosome"/>
</dbReference>
<accession>A0A7H8N6H2</accession>
<dbReference type="InterPro" id="IPR050237">
    <property type="entry name" value="ATP-dep_AMP-bd_enzyme"/>
</dbReference>
<dbReference type="FunFam" id="3.30.300.30:FF:000008">
    <property type="entry name" value="2,3-dihydroxybenzoate-AMP ligase"/>
    <property type="match status" value="1"/>
</dbReference>
<proteinExistence type="inferred from homology"/>
<dbReference type="Gene3D" id="3.40.50.12780">
    <property type="entry name" value="N-terminal domain of ligase-like"/>
    <property type="match status" value="1"/>
</dbReference>
<dbReference type="PROSITE" id="PS00455">
    <property type="entry name" value="AMP_BINDING"/>
    <property type="match status" value="1"/>
</dbReference>
<dbReference type="PANTHER" id="PTHR43767:SF11">
    <property type="entry name" value="MEDIUM-CHAIN-FATTY-ACID--COA LIGASE"/>
    <property type="match status" value="1"/>
</dbReference>
<dbReference type="GO" id="GO:0016877">
    <property type="term" value="F:ligase activity, forming carbon-sulfur bonds"/>
    <property type="evidence" value="ECO:0007669"/>
    <property type="project" value="UniProtKB-ARBA"/>
</dbReference>
<keyword evidence="6" id="KW-1185">Reference proteome</keyword>
<evidence type="ECO:0000256" key="2">
    <source>
        <dbReference type="ARBA" id="ARBA00022598"/>
    </source>
</evidence>
<dbReference type="AlphaFoldDB" id="A0A7H8N6H2"/>
<gene>
    <name evidence="5" type="ORF">HUT08_10640</name>
</gene>
<feature type="domain" description="AMP-dependent synthetase/ligase" evidence="3">
    <location>
        <begin position="34"/>
        <end position="412"/>
    </location>
</feature>
<dbReference type="PANTHER" id="PTHR43767">
    <property type="entry name" value="LONG-CHAIN-FATTY-ACID--COA LIGASE"/>
    <property type="match status" value="1"/>
</dbReference>
<comment type="similarity">
    <text evidence="1">Belongs to the ATP-dependent AMP-binding enzyme family.</text>
</comment>
<dbReference type="InterPro" id="IPR025110">
    <property type="entry name" value="AMP-bd_C"/>
</dbReference>
<sequence>MHSTMQHEQLTLARLLCHGTTVHGRANAGTWQGERFETLTYRELGARCGQLAHALRTLGVRTDPGDEQSVVATMMWNTHRHLEMFWTAPAMGAVLHPLNPKMGHTQLVHAIDDAADEVIVVDAELLHILHRLLPLTAGTVRHIVVAGTSPHSAAGWQPPAGWSGEVHDYEELLHRSDPGYAWDEERDEHTAAVVCYTSGTTGAPKGVVYSHRSIYLHALQMAAADRYHLSAREKLLPLAPMFHVNGWGLPHGALLSGAGLLLPGRHVTAKAVARMIEQGRPTLSAAVPTVWISVLAELDTGRYDVSSLRRVIVGGAACPPSLLAAYRDRHSVQLLHAWGMTETSSLATLAVPPPPADEADAEETEWQRRTTQGQLPASIRYRLVDREGRPVPCDGVSTGELELRGPCITGSYHGGRGRDPQRPLDSFRSDGWMRTGDVVSITPDGYLRLTDRTKDVIKSGGEFISSVELENALMSHQAVHEAAVIAVPDSHWGERPLAVLALHHSTRTPLEDLRDHLKEQVDGWKVPERWAVVDTVPKTAVGKFDKQELRDRLARGALPTVTVHRSRPVAERVTPIGI</sequence>
<dbReference type="EMBL" id="CP054929">
    <property type="protein sequence ID" value="QKW49926.1"/>
    <property type="molecule type" value="Genomic_DNA"/>
</dbReference>